<sequence length="67" mass="7417">MRHSLNNKAAPVVFIQYLLSLAVVEAMRTEPSYKIGGVHMSLNEFLLVAGWGINLNNSSPTTSINHY</sequence>
<gene>
    <name evidence="2" type="ORF">Glove_227g156</name>
</gene>
<dbReference type="Proteomes" id="UP000266861">
    <property type="component" value="Unassembled WGS sequence"/>
</dbReference>
<dbReference type="STRING" id="1348612.A0A397IGU0"/>
<dbReference type="OrthoDB" id="10250105at2759"/>
<proteinExistence type="predicted"/>
<keyword evidence="1" id="KW-0732">Signal</keyword>
<reference evidence="2 3" key="1">
    <citation type="submission" date="2018-08" db="EMBL/GenBank/DDBJ databases">
        <title>Genome and evolution of the arbuscular mycorrhizal fungus Diversispora epigaea (formerly Glomus versiforme) and its bacterial endosymbionts.</title>
        <authorList>
            <person name="Sun X."/>
            <person name="Fei Z."/>
            <person name="Harrison M."/>
        </authorList>
    </citation>
    <scope>NUCLEOTIDE SEQUENCE [LARGE SCALE GENOMIC DNA]</scope>
    <source>
        <strain evidence="2 3">IT104</strain>
    </source>
</reference>
<dbReference type="AlphaFoldDB" id="A0A397IGU0"/>
<evidence type="ECO:0000313" key="3">
    <source>
        <dbReference type="Proteomes" id="UP000266861"/>
    </source>
</evidence>
<name>A0A397IGU0_9GLOM</name>
<keyword evidence="3" id="KW-1185">Reference proteome</keyword>
<feature type="signal peptide" evidence="1">
    <location>
        <begin position="1"/>
        <end position="26"/>
    </location>
</feature>
<evidence type="ECO:0000313" key="2">
    <source>
        <dbReference type="EMBL" id="RHZ74057.1"/>
    </source>
</evidence>
<dbReference type="EMBL" id="PQFF01000210">
    <property type="protein sequence ID" value="RHZ74057.1"/>
    <property type="molecule type" value="Genomic_DNA"/>
</dbReference>
<evidence type="ECO:0000256" key="1">
    <source>
        <dbReference type="SAM" id="SignalP"/>
    </source>
</evidence>
<dbReference type="SUPFAM" id="SSF55681">
    <property type="entry name" value="Class II aaRS and biotin synthetases"/>
    <property type="match status" value="1"/>
</dbReference>
<accession>A0A397IGU0</accession>
<dbReference type="InterPro" id="IPR045864">
    <property type="entry name" value="aa-tRNA-synth_II/BPL/LPL"/>
</dbReference>
<comment type="caution">
    <text evidence="2">The sequence shown here is derived from an EMBL/GenBank/DDBJ whole genome shotgun (WGS) entry which is preliminary data.</text>
</comment>
<protein>
    <submittedName>
        <fullName evidence="2">Uncharacterized protein</fullName>
    </submittedName>
</protein>
<feature type="chain" id="PRO_5017313735" evidence="1">
    <location>
        <begin position="27"/>
        <end position="67"/>
    </location>
</feature>
<organism evidence="2 3">
    <name type="scientific">Diversispora epigaea</name>
    <dbReference type="NCBI Taxonomy" id="1348612"/>
    <lineage>
        <taxon>Eukaryota</taxon>
        <taxon>Fungi</taxon>
        <taxon>Fungi incertae sedis</taxon>
        <taxon>Mucoromycota</taxon>
        <taxon>Glomeromycotina</taxon>
        <taxon>Glomeromycetes</taxon>
        <taxon>Diversisporales</taxon>
        <taxon>Diversisporaceae</taxon>
        <taxon>Diversispora</taxon>
    </lineage>
</organism>